<dbReference type="PANTHER" id="PTHR34272">
    <property type="entry name" value="EXPRESSED PROTEIN"/>
    <property type="match status" value="1"/>
</dbReference>
<evidence type="ECO:0000256" key="1">
    <source>
        <dbReference type="SAM" id="MobiDB-lite"/>
    </source>
</evidence>
<dbReference type="PANTHER" id="PTHR34272:SF1">
    <property type="entry name" value="EXPRESSED PROTEIN"/>
    <property type="match status" value="1"/>
</dbReference>
<keyword evidence="4" id="KW-1185">Reference proteome</keyword>
<proteinExistence type="predicted"/>
<feature type="domain" description="DUF7086" evidence="2">
    <location>
        <begin position="59"/>
        <end position="192"/>
    </location>
</feature>
<dbReference type="AlphaFoldDB" id="A0A9D5D590"/>
<evidence type="ECO:0000259" key="2">
    <source>
        <dbReference type="Pfam" id="PF23324"/>
    </source>
</evidence>
<reference evidence="3" key="1">
    <citation type="submission" date="2021-03" db="EMBL/GenBank/DDBJ databases">
        <authorList>
            <person name="Li Z."/>
            <person name="Yang C."/>
        </authorList>
    </citation>
    <scope>NUCLEOTIDE SEQUENCE</scope>
    <source>
        <strain evidence="3">Dzin_1.0</strain>
        <tissue evidence="3">Leaf</tissue>
    </source>
</reference>
<comment type="caution">
    <text evidence="3">The sequence shown here is derived from an EMBL/GenBank/DDBJ whole genome shotgun (WGS) entry which is preliminary data.</text>
</comment>
<organism evidence="3 4">
    <name type="scientific">Dioscorea zingiberensis</name>
    <dbReference type="NCBI Taxonomy" id="325984"/>
    <lineage>
        <taxon>Eukaryota</taxon>
        <taxon>Viridiplantae</taxon>
        <taxon>Streptophyta</taxon>
        <taxon>Embryophyta</taxon>
        <taxon>Tracheophyta</taxon>
        <taxon>Spermatophyta</taxon>
        <taxon>Magnoliopsida</taxon>
        <taxon>Liliopsida</taxon>
        <taxon>Dioscoreales</taxon>
        <taxon>Dioscoreaceae</taxon>
        <taxon>Dioscorea</taxon>
    </lineage>
</organism>
<name>A0A9D5D590_9LILI</name>
<feature type="compositionally biased region" description="Low complexity" evidence="1">
    <location>
        <begin position="18"/>
        <end position="33"/>
    </location>
</feature>
<feature type="region of interest" description="Disordered" evidence="1">
    <location>
        <begin position="1"/>
        <end position="39"/>
    </location>
</feature>
<protein>
    <recommendedName>
        <fullName evidence="2">DUF7086 domain-containing protein</fullName>
    </recommendedName>
</protein>
<evidence type="ECO:0000313" key="4">
    <source>
        <dbReference type="Proteomes" id="UP001085076"/>
    </source>
</evidence>
<dbReference type="InterPro" id="IPR055513">
    <property type="entry name" value="DUF7086"/>
</dbReference>
<dbReference type="EMBL" id="JAGGNH010000001">
    <property type="protein sequence ID" value="KAJ0984899.1"/>
    <property type="molecule type" value="Genomic_DNA"/>
</dbReference>
<dbReference type="Proteomes" id="UP001085076">
    <property type="component" value="Miscellaneous, Linkage group lg01"/>
</dbReference>
<feature type="compositionally biased region" description="Basic and acidic residues" evidence="1">
    <location>
        <begin position="1"/>
        <end position="17"/>
    </location>
</feature>
<evidence type="ECO:0000313" key="3">
    <source>
        <dbReference type="EMBL" id="KAJ0984899.1"/>
    </source>
</evidence>
<dbReference type="Pfam" id="PF23324">
    <property type="entry name" value="DUF7086"/>
    <property type="match status" value="1"/>
</dbReference>
<reference evidence="3" key="2">
    <citation type="journal article" date="2022" name="Hortic Res">
        <title>The genome of Dioscorea zingiberensis sheds light on the biosynthesis, origin and evolution of the medicinally important diosgenin saponins.</title>
        <authorList>
            <person name="Li Y."/>
            <person name="Tan C."/>
            <person name="Li Z."/>
            <person name="Guo J."/>
            <person name="Li S."/>
            <person name="Chen X."/>
            <person name="Wang C."/>
            <person name="Dai X."/>
            <person name="Yang H."/>
            <person name="Song W."/>
            <person name="Hou L."/>
            <person name="Xu J."/>
            <person name="Tong Z."/>
            <person name="Xu A."/>
            <person name="Yuan X."/>
            <person name="Wang W."/>
            <person name="Yang Q."/>
            <person name="Chen L."/>
            <person name="Sun Z."/>
            <person name="Wang K."/>
            <person name="Pan B."/>
            <person name="Chen J."/>
            <person name="Bao Y."/>
            <person name="Liu F."/>
            <person name="Qi X."/>
            <person name="Gang D.R."/>
            <person name="Wen J."/>
            <person name="Li J."/>
        </authorList>
    </citation>
    <scope>NUCLEOTIDE SEQUENCE</scope>
    <source>
        <strain evidence="3">Dzin_1.0</strain>
    </source>
</reference>
<gene>
    <name evidence="3" type="ORF">J5N97_003255</name>
</gene>
<sequence length="203" mass="23329">MDEEMGRKRAKIEKDRLNLSLSPPLSPPRSQSPTHVDDGDLIVPPYPWATNREATVHTLSYLLSHNITTISGTVQCKRCNNQESMSYELHPKFMEISQFIREHKHAMHDRAPPEWMNPEFPACRTCSQPNCMKPVISTNESSINWLFLLLGQTLGCCTLSQLKFFCKHTKNHRTGAKDRVLYLTYLALCKQLDPTGPFDIHQY</sequence>
<dbReference type="OrthoDB" id="1900495at2759"/>
<accession>A0A9D5D590</accession>